<dbReference type="PANTHER" id="PTHR11772:SF46">
    <property type="entry name" value="ASPARAGINE SYNTHETASE DOMAIN-CONTAINING PROTEIN"/>
    <property type="match status" value="1"/>
</dbReference>
<dbReference type="GO" id="GO:0004066">
    <property type="term" value="F:asparagine synthase (glutamine-hydrolyzing) activity"/>
    <property type="evidence" value="ECO:0007669"/>
    <property type="project" value="InterPro"/>
</dbReference>
<keyword evidence="1" id="KW-0547">Nucleotide-binding</keyword>
<protein>
    <submittedName>
        <fullName evidence="4">Asparagine synthase 1</fullName>
    </submittedName>
</protein>
<evidence type="ECO:0000259" key="3">
    <source>
        <dbReference type="Pfam" id="PF00733"/>
    </source>
</evidence>
<keyword evidence="2" id="KW-0067">ATP-binding</keyword>
<dbReference type="Gene3D" id="3.40.50.620">
    <property type="entry name" value="HUPs"/>
    <property type="match status" value="1"/>
</dbReference>
<gene>
    <name evidence="4" type="ORF">US19_C0029G0004</name>
</gene>
<dbReference type="CDD" id="cd01991">
    <property type="entry name" value="Asn_synthase_B_C"/>
    <property type="match status" value="1"/>
</dbReference>
<dbReference type="EMBL" id="LBSA01000029">
    <property type="protein sequence ID" value="KKQ08233.1"/>
    <property type="molecule type" value="Genomic_DNA"/>
</dbReference>
<organism evidence="4 5">
    <name type="scientific">Candidatus Daviesbacteria bacterium GW2011_GWB1_36_5</name>
    <dbReference type="NCBI Taxonomy" id="1618426"/>
    <lineage>
        <taxon>Bacteria</taxon>
        <taxon>Candidatus Daviesiibacteriota</taxon>
    </lineage>
</organism>
<dbReference type="GO" id="GO:0005524">
    <property type="term" value="F:ATP binding"/>
    <property type="evidence" value="ECO:0007669"/>
    <property type="project" value="UniProtKB-KW"/>
</dbReference>
<dbReference type="InterPro" id="IPR050795">
    <property type="entry name" value="Asn_Synthetase"/>
</dbReference>
<name>A0A0G0EMG6_9BACT</name>
<evidence type="ECO:0000313" key="4">
    <source>
        <dbReference type="EMBL" id="KKQ08233.1"/>
    </source>
</evidence>
<dbReference type="AlphaFoldDB" id="A0A0G0EMG6"/>
<reference evidence="4 5" key="1">
    <citation type="journal article" date="2015" name="Nature">
        <title>rRNA introns, odd ribosomes, and small enigmatic genomes across a large radiation of phyla.</title>
        <authorList>
            <person name="Brown C.T."/>
            <person name="Hug L.A."/>
            <person name="Thomas B.C."/>
            <person name="Sharon I."/>
            <person name="Castelle C.J."/>
            <person name="Singh A."/>
            <person name="Wilkins M.J."/>
            <person name="Williams K.H."/>
            <person name="Banfield J.F."/>
        </authorList>
    </citation>
    <scope>NUCLEOTIDE SEQUENCE [LARGE SCALE GENOMIC DNA]</scope>
</reference>
<dbReference type="InterPro" id="IPR014729">
    <property type="entry name" value="Rossmann-like_a/b/a_fold"/>
</dbReference>
<dbReference type="SUPFAM" id="SSF52402">
    <property type="entry name" value="Adenine nucleotide alpha hydrolases-like"/>
    <property type="match status" value="1"/>
</dbReference>
<dbReference type="PANTHER" id="PTHR11772">
    <property type="entry name" value="ASPARAGINE SYNTHETASE"/>
    <property type="match status" value="1"/>
</dbReference>
<dbReference type="GO" id="GO:0005829">
    <property type="term" value="C:cytosol"/>
    <property type="evidence" value="ECO:0007669"/>
    <property type="project" value="TreeGrafter"/>
</dbReference>
<feature type="domain" description="Asparagine synthetase" evidence="3">
    <location>
        <begin position="22"/>
        <end position="174"/>
    </location>
</feature>
<sequence length="358" mass="40574">MFPIDRGIIIVHGELADKAQQLRYALRSAITTNPADSLLLSGGVDSSILAAIDPKIPAITVVLEGHGSDLRHAQQVTEYLGTPWYSVEINQARALDDIREVIRLTGSYDPAVKNDIPIYEGLRYSASLGHRIVRTGDAADGLFAGYSYLHQPNLNLEQWVRDLIPNIRLSSSRIARSMGLQITYPYLYQEVLDSAQKMQRSDLIRPLELGRPGDYAQLLNPELSRLNTWGKIILRVSAYGLLPNEIVWRTKTDLEFGSGTDIMESILEESVTRQEIREMRRSGKSFWSKYHGKLYLIYKELGLEPQPPEIGQYSCSWCGGGVLENRHHCQTCGGYPVNQENRFLFQKSYPENQYRRSQ</sequence>
<accession>A0A0G0EMG6</accession>
<dbReference type="Proteomes" id="UP000034492">
    <property type="component" value="Unassembled WGS sequence"/>
</dbReference>
<evidence type="ECO:0000313" key="5">
    <source>
        <dbReference type="Proteomes" id="UP000034492"/>
    </source>
</evidence>
<dbReference type="Pfam" id="PF00733">
    <property type="entry name" value="Asn_synthase"/>
    <property type="match status" value="1"/>
</dbReference>
<evidence type="ECO:0000256" key="2">
    <source>
        <dbReference type="ARBA" id="ARBA00022840"/>
    </source>
</evidence>
<proteinExistence type="predicted"/>
<dbReference type="InterPro" id="IPR001962">
    <property type="entry name" value="Asn_synthase"/>
</dbReference>
<evidence type="ECO:0000256" key="1">
    <source>
        <dbReference type="ARBA" id="ARBA00022741"/>
    </source>
</evidence>
<comment type="caution">
    <text evidence="4">The sequence shown here is derived from an EMBL/GenBank/DDBJ whole genome shotgun (WGS) entry which is preliminary data.</text>
</comment>
<dbReference type="GO" id="GO:0006529">
    <property type="term" value="P:asparagine biosynthetic process"/>
    <property type="evidence" value="ECO:0007669"/>
    <property type="project" value="InterPro"/>
</dbReference>